<sequence length="62" mass="6664">MSAELLACSGMSAHRSDVQVRVSAQQPEDLSPGVSGSTGDGNRKIVHMYNYTSTLNYMQEAS</sequence>
<accession>A0A1D7W563</accession>
<protein>
    <submittedName>
        <fullName evidence="2">Uncharacterized protein</fullName>
    </submittedName>
</protein>
<dbReference type="AlphaFoldDB" id="A0A1D7W563"/>
<evidence type="ECO:0000313" key="2">
    <source>
        <dbReference type="EMBL" id="AOP54131.1"/>
    </source>
</evidence>
<proteinExistence type="predicted"/>
<organism evidence="2 3">
    <name type="scientific">Brevibacterium aurantiacum</name>
    <dbReference type="NCBI Taxonomy" id="273384"/>
    <lineage>
        <taxon>Bacteria</taxon>
        <taxon>Bacillati</taxon>
        <taxon>Actinomycetota</taxon>
        <taxon>Actinomycetes</taxon>
        <taxon>Micrococcales</taxon>
        <taxon>Brevibacteriaceae</taxon>
        <taxon>Brevibacterium</taxon>
    </lineage>
</organism>
<dbReference type="EMBL" id="CP017150">
    <property type="protein sequence ID" value="AOP54131.1"/>
    <property type="molecule type" value="Genomic_DNA"/>
</dbReference>
<reference evidence="3" key="1">
    <citation type="submission" date="2016-09" db="EMBL/GenBank/DDBJ databases">
        <title>Complete Genome Sequence of Brevibacterium linens SMQ-1335.</title>
        <authorList>
            <person name="de Melo A.G."/>
            <person name="Labrie S.J."/>
            <person name="Dumaresq J."/>
            <person name="Roberts R.J."/>
            <person name="Tremblay D.M."/>
            <person name="Moineau S."/>
        </authorList>
    </citation>
    <scope>NUCLEOTIDE SEQUENCE [LARGE SCALE GENOMIC DNA]</scope>
    <source>
        <strain evidence="3">SMQ-1335</strain>
    </source>
</reference>
<evidence type="ECO:0000313" key="3">
    <source>
        <dbReference type="Proteomes" id="UP000094793"/>
    </source>
</evidence>
<evidence type="ECO:0000256" key="1">
    <source>
        <dbReference type="SAM" id="MobiDB-lite"/>
    </source>
</evidence>
<gene>
    <name evidence="2" type="ORF">BLSMQ_2425</name>
</gene>
<feature type="region of interest" description="Disordered" evidence="1">
    <location>
        <begin position="21"/>
        <end position="43"/>
    </location>
</feature>
<dbReference type="Proteomes" id="UP000094793">
    <property type="component" value="Chromosome"/>
</dbReference>
<dbReference type="KEGG" id="blin:BLSMQ_2425"/>
<name>A0A1D7W563_BREAU</name>